<sequence>MRIPEYPCIESYLVGCDKEVGCGILESGLANTPRWNTGPDRNSLPMYVATALPRHGRLLFAPLGGRKRQYEMPVISGGSFPVFGRDHLARARTTRKINSRHGHLLEERPGTIFEGTGPKTRARPTHLATRSRRLPGIPEIILVVRRHVSRDVVPGVTRAAGLVETAVVGDVAPRRLGRFDAGLEANPGARGHADEGDDAAHELVEALARLDSVVPVREVFDVVRGLVAVAGVQVDGAAGDVGVPLEELGRGIDVGRRLGGTLRGGKGREFMVEGVGQPLVQLLTGAPVVHHVGAIGLALRDTDDRR</sequence>
<evidence type="ECO:0000313" key="1">
    <source>
        <dbReference type="EMBL" id="KAK8078515.1"/>
    </source>
</evidence>
<accession>A0ABR1W7N3</accession>
<dbReference type="Proteomes" id="UP001446871">
    <property type="component" value="Unassembled WGS sequence"/>
</dbReference>
<protein>
    <submittedName>
        <fullName evidence="1">Uncharacterized protein</fullName>
    </submittedName>
</protein>
<name>A0ABR1W7N3_9PEZI</name>
<evidence type="ECO:0000313" key="2">
    <source>
        <dbReference type="Proteomes" id="UP001446871"/>
    </source>
</evidence>
<organism evidence="1 2">
    <name type="scientific">Apiospora saccharicola</name>
    <dbReference type="NCBI Taxonomy" id="335842"/>
    <lineage>
        <taxon>Eukaryota</taxon>
        <taxon>Fungi</taxon>
        <taxon>Dikarya</taxon>
        <taxon>Ascomycota</taxon>
        <taxon>Pezizomycotina</taxon>
        <taxon>Sordariomycetes</taxon>
        <taxon>Xylariomycetidae</taxon>
        <taxon>Amphisphaeriales</taxon>
        <taxon>Apiosporaceae</taxon>
        <taxon>Apiospora</taxon>
    </lineage>
</organism>
<comment type="caution">
    <text evidence="1">The sequence shown here is derived from an EMBL/GenBank/DDBJ whole genome shotgun (WGS) entry which is preliminary data.</text>
</comment>
<gene>
    <name evidence="1" type="ORF">PG996_004685</name>
</gene>
<dbReference type="EMBL" id="JAQQWM010000002">
    <property type="protein sequence ID" value="KAK8078515.1"/>
    <property type="molecule type" value="Genomic_DNA"/>
</dbReference>
<reference evidence="1 2" key="1">
    <citation type="submission" date="2023-01" db="EMBL/GenBank/DDBJ databases">
        <title>Analysis of 21 Apiospora genomes using comparative genomics revels a genus with tremendous synthesis potential of carbohydrate active enzymes and secondary metabolites.</title>
        <authorList>
            <person name="Sorensen T."/>
        </authorList>
    </citation>
    <scope>NUCLEOTIDE SEQUENCE [LARGE SCALE GENOMIC DNA]</scope>
    <source>
        <strain evidence="1 2">CBS 83171</strain>
    </source>
</reference>
<proteinExistence type="predicted"/>
<keyword evidence="2" id="KW-1185">Reference proteome</keyword>